<dbReference type="EMBL" id="JWJG01000028">
    <property type="protein sequence ID" value="KIF82746.1"/>
    <property type="molecule type" value="Genomic_DNA"/>
</dbReference>
<dbReference type="AlphaFoldDB" id="A0A0C2BXI8"/>
<dbReference type="SUPFAM" id="SSF49373">
    <property type="entry name" value="Invasin/intimin cell-adhesion fragments"/>
    <property type="match status" value="1"/>
</dbReference>
<dbReference type="Gene3D" id="2.60.40.1080">
    <property type="match status" value="1"/>
</dbReference>
<name>A0A0C2BXI8_9BURK</name>
<dbReference type="Proteomes" id="UP000031572">
    <property type="component" value="Unassembled WGS sequence"/>
</dbReference>
<dbReference type="Pfam" id="PF02368">
    <property type="entry name" value="Big_2"/>
    <property type="match status" value="1"/>
</dbReference>
<dbReference type="InterPro" id="IPR008964">
    <property type="entry name" value="Invasin/intimin_cell_adhesion"/>
</dbReference>
<gene>
    <name evidence="3" type="ORF">TSA66_00295</name>
    <name evidence="2" type="ORF">TSA66_21025</name>
</gene>
<dbReference type="STRING" id="709839.TSA66_00295"/>
<proteinExistence type="predicted"/>
<evidence type="ECO:0000313" key="2">
    <source>
        <dbReference type="EMBL" id="KIF82746.1"/>
    </source>
</evidence>
<evidence type="ECO:0000259" key="1">
    <source>
        <dbReference type="Pfam" id="PF02368"/>
    </source>
</evidence>
<organism evidence="2 4">
    <name type="scientific">Noviherbaspirillum autotrophicum</name>
    <dbReference type="NCBI Taxonomy" id="709839"/>
    <lineage>
        <taxon>Bacteria</taxon>
        <taxon>Pseudomonadati</taxon>
        <taxon>Pseudomonadota</taxon>
        <taxon>Betaproteobacteria</taxon>
        <taxon>Burkholderiales</taxon>
        <taxon>Oxalobacteraceae</taxon>
        <taxon>Noviherbaspirillum</taxon>
    </lineage>
</organism>
<sequence>MVFAMDAQGNVLLAARTRDANTVLSIESTAISLARLAIGVLPDTVNASQINEDIRATPSFKDLASAIAIALESTTPPASNAAVLDAITEVLVQLRPSLVQRLEAAQASSATTQLAAVMVSPSVTSPFPFGLNGSSIDQVEVTNDSYLVSNKSLIAWSLTSSAASQPILLEGTQTSSRLTGSPKTVTLPNNGGNGFNLTIEQNEVSSRATIMTIASDLISLAAGNVVSSDKVAKCTTTIAKKFLLPKDMDPILSSPSLSTFTSYIRKVVTFGNIQSALNDCTDLGNTKNVNETFVNGLTGIVVNFFDTKKKANDFGIMFEIIQFRTAIGLPAQTVGVCESSSSGGVRIVNCARKFMFDPEPTITVGQTTTPNLVALDASDQKTARPANLQFSSNNPDIVTVDEKTGAVTAVKSGTALIKILDVSTGVSSLASVTVQFSSIISAQVTFTPETRANVPGVSIGIRYGCDSNCPGNVRIYKVEAAITCQVTERSDADGSMRVVSNDVLAFGRDIAPPLSLGILGKIGSRQANDFTKVGDDWFIPGIRSTGRVTAVSCNDSSNLGNTFNYVDANGATTSLNFVVKGGSYSTGF</sequence>
<accession>A0A0C2BXI8</accession>
<reference evidence="2 4" key="1">
    <citation type="submission" date="2014-12" db="EMBL/GenBank/DDBJ databases">
        <title>Denitrispirillum autotrophicum gen. nov., sp. nov., Denitrifying, Facultatively Autotrophic Bacteria Isolated from Rice Paddy Soil.</title>
        <authorList>
            <person name="Ishii S."/>
            <person name="Ashida N."/>
            <person name="Ohno H."/>
            <person name="Otsuka S."/>
            <person name="Yokota A."/>
            <person name="Senoo K."/>
        </authorList>
    </citation>
    <scope>NUCLEOTIDE SEQUENCE [LARGE SCALE GENOMIC DNA]</scope>
    <source>
        <strain evidence="2 4">TSA66</strain>
    </source>
</reference>
<dbReference type="InterPro" id="IPR003343">
    <property type="entry name" value="Big_2"/>
</dbReference>
<evidence type="ECO:0000313" key="3">
    <source>
        <dbReference type="EMBL" id="KIF84196.1"/>
    </source>
</evidence>
<evidence type="ECO:0000313" key="4">
    <source>
        <dbReference type="Proteomes" id="UP000031572"/>
    </source>
</evidence>
<dbReference type="EMBL" id="JWJG01000002">
    <property type="protein sequence ID" value="KIF84196.1"/>
    <property type="molecule type" value="Genomic_DNA"/>
</dbReference>
<protein>
    <recommendedName>
        <fullName evidence="1">BIG2 domain-containing protein</fullName>
    </recommendedName>
</protein>
<comment type="caution">
    <text evidence="2">The sequence shown here is derived from an EMBL/GenBank/DDBJ whole genome shotgun (WGS) entry which is preliminary data.</text>
</comment>
<feature type="domain" description="BIG2" evidence="1">
    <location>
        <begin position="359"/>
        <end position="422"/>
    </location>
</feature>
<keyword evidence="4" id="KW-1185">Reference proteome</keyword>